<feature type="transmembrane region" description="Helical" evidence="1">
    <location>
        <begin position="16"/>
        <end position="41"/>
    </location>
</feature>
<protein>
    <submittedName>
        <fullName evidence="2">Uncharacterized protein</fullName>
    </submittedName>
</protein>
<proteinExistence type="predicted"/>
<keyword evidence="1" id="KW-0812">Transmembrane</keyword>
<accession>A0A9P1N765</accession>
<sequence length="68" mass="7779">MVANCELFGVPWANSWSIFVLGFTTGTLLLTCMYTIIFMCYRFSVTKSDEFKIRDEVALPPRIIGKHV</sequence>
<evidence type="ECO:0000313" key="2">
    <source>
        <dbReference type="EMBL" id="CAI5450581.1"/>
    </source>
</evidence>
<dbReference type="AlphaFoldDB" id="A0A9P1N765"/>
<name>A0A9P1N765_9PELO</name>
<dbReference type="OrthoDB" id="10437671at2759"/>
<dbReference type="Proteomes" id="UP001152747">
    <property type="component" value="Unassembled WGS sequence"/>
</dbReference>
<keyword evidence="3" id="KW-1185">Reference proteome</keyword>
<keyword evidence="1" id="KW-0472">Membrane</keyword>
<gene>
    <name evidence="2" type="ORF">CAMP_LOCUS13218</name>
</gene>
<keyword evidence="1" id="KW-1133">Transmembrane helix</keyword>
<dbReference type="EMBL" id="CANHGI010000005">
    <property type="protein sequence ID" value="CAI5450581.1"/>
    <property type="molecule type" value="Genomic_DNA"/>
</dbReference>
<comment type="caution">
    <text evidence="2">The sequence shown here is derived from an EMBL/GenBank/DDBJ whole genome shotgun (WGS) entry which is preliminary data.</text>
</comment>
<reference evidence="2" key="1">
    <citation type="submission" date="2022-11" db="EMBL/GenBank/DDBJ databases">
        <authorList>
            <person name="Kikuchi T."/>
        </authorList>
    </citation>
    <scope>NUCLEOTIDE SEQUENCE</scope>
    <source>
        <strain evidence="2">PS1010</strain>
    </source>
</reference>
<evidence type="ECO:0000256" key="1">
    <source>
        <dbReference type="SAM" id="Phobius"/>
    </source>
</evidence>
<organism evidence="2 3">
    <name type="scientific">Caenorhabditis angaria</name>
    <dbReference type="NCBI Taxonomy" id="860376"/>
    <lineage>
        <taxon>Eukaryota</taxon>
        <taxon>Metazoa</taxon>
        <taxon>Ecdysozoa</taxon>
        <taxon>Nematoda</taxon>
        <taxon>Chromadorea</taxon>
        <taxon>Rhabditida</taxon>
        <taxon>Rhabditina</taxon>
        <taxon>Rhabditomorpha</taxon>
        <taxon>Rhabditoidea</taxon>
        <taxon>Rhabditidae</taxon>
        <taxon>Peloderinae</taxon>
        <taxon>Caenorhabditis</taxon>
    </lineage>
</organism>
<evidence type="ECO:0000313" key="3">
    <source>
        <dbReference type="Proteomes" id="UP001152747"/>
    </source>
</evidence>